<organism evidence="2 3">
    <name type="scientific">Microtetraspora fusca</name>
    <dbReference type="NCBI Taxonomy" id="1997"/>
    <lineage>
        <taxon>Bacteria</taxon>
        <taxon>Bacillati</taxon>
        <taxon>Actinomycetota</taxon>
        <taxon>Actinomycetes</taxon>
        <taxon>Streptosporangiales</taxon>
        <taxon>Streptosporangiaceae</taxon>
        <taxon>Microtetraspora</taxon>
    </lineage>
</organism>
<gene>
    <name evidence="2" type="ORF">ACFY05_40835</name>
</gene>
<reference evidence="2 3" key="1">
    <citation type="submission" date="2024-10" db="EMBL/GenBank/DDBJ databases">
        <title>The Natural Products Discovery Center: Release of the First 8490 Sequenced Strains for Exploring Actinobacteria Biosynthetic Diversity.</title>
        <authorList>
            <person name="Kalkreuter E."/>
            <person name="Kautsar S.A."/>
            <person name="Yang D."/>
            <person name="Bader C.D."/>
            <person name="Teijaro C.N."/>
            <person name="Fluegel L."/>
            <person name="Davis C.M."/>
            <person name="Simpson J.R."/>
            <person name="Lauterbach L."/>
            <person name="Steele A.D."/>
            <person name="Gui C."/>
            <person name="Meng S."/>
            <person name="Li G."/>
            <person name="Viehrig K."/>
            <person name="Ye F."/>
            <person name="Su P."/>
            <person name="Kiefer A.F."/>
            <person name="Nichols A."/>
            <person name="Cepeda A.J."/>
            <person name="Yan W."/>
            <person name="Fan B."/>
            <person name="Jiang Y."/>
            <person name="Adhikari A."/>
            <person name="Zheng C.-J."/>
            <person name="Schuster L."/>
            <person name="Cowan T.M."/>
            <person name="Smanski M.J."/>
            <person name="Chevrette M.G."/>
            <person name="De Carvalho L.P.S."/>
            <person name="Shen B."/>
        </authorList>
    </citation>
    <scope>NUCLEOTIDE SEQUENCE [LARGE SCALE GENOMIC DNA]</scope>
    <source>
        <strain evidence="2 3">NPDC001281</strain>
    </source>
</reference>
<keyword evidence="3" id="KW-1185">Reference proteome</keyword>
<evidence type="ECO:0000313" key="2">
    <source>
        <dbReference type="EMBL" id="MFF4779183.1"/>
    </source>
</evidence>
<name>A0ABW6VLR6_MICFU</name>
<dbReference type="EMBL" id="JBIAXI010000044">
    <property type="protein sequence ID" value="MFF4779183.1"/>
    <property type="molecule type" value="Genomic_DNA"/>
</dbReference>
<accession>A0ABW6VLR6</accession>
<dbReference type="Pfam" id="PF13700">
    <property type="entry name" value="DUF4158"/>
    <property type="match status" value="1"/>
</dbReference>
<protein>
    <submittedName>
        <fullName evidence="2">DUF4158 domain-containing protein</fullName>
    </submittedName>
</protein>
<sequence>MPVEFLSDEQVGAYGAFAGVPSRADLERYFFLDDADRALVEAKRRPHNRLGYALRLTVVRYLGVFPDDVTEVPDAVVEYLASQLGITDVGLVKEYGAREKTRFEHMWELRAELGYRDFAAVETELRSWVDARVDDRRRAQGVVRRLGGWLRERRRVSARWPGWWQGCVRRPPSVCGRRCMPC</sequence>
<comment type="caution">
    <text evidence="2">The sequence shown here is derived from an EMBL/GenBank/DDBJ whole genome shotgun (WGS) entry which is preliminary data.</text>
</comment>
<dbReference type="InterPro" id="IPR025296">
    <property type="entry name" value="DUF4158"/>
</dbReference>
<feature type="domain" description="DUF4158" evidence="1">
    <location>
        <begin position="5"/>
        <end position="154"/>
    </location>
</feature>
<proteinExistence type="predicted"/>
<evidence type="ECO:0000313" key="3">
    <source>
        <dbReference type="Proteomes" id="UP001602119"/>
    </source>
</evidence>
<dbReference type="RefSeq" id="WP_387347903.1">
    <property type="nucleotide sequence ID" value="NZ_JBIAXI010000044.1"/>
</dbReference>
<dbReference type="Proteomes" id="UP001602119">
    <property type="component" value="Unassembled WGS sequence"/>
</dbReference>
<evidence type="ECO:0000259" key="1">
    <source>
        <dbReference type="Pfam" id="PF13700"/>
    </source>
</evidence>